<sequence length="364" mass="39401">MEFAVSSSLFQPFTLRDVTVPNRIWMAPMCQYSAEVFGPNAGVAHDWHFAHYAARATGGTGLILVEATAVSPEGRISPADLGLWNDTQKDAFRRITDFLKAHGTVPGIQLAHAGRKASTDRPWRGGGPVGAETEGWQPVGPSPVPFKDGHPVPTELTVEQIRQIVGQFADAAKRALEAGFQVAEVHGAHGYLIGEFLSPHSNKRTDEYGGSFNNRVRFALEVVDAVREVWPENLPLFFRISATDWLEEGGWDGDDTVRFARLLQEHGVDLLDVSTGGNAPGARIPTGPGYQVPFAARVKAETTLPVAAVGLITDPVQADKVLANGEADAVLLGRELLRDPSWARRAARELDGEVATPDQYGWAI</sequence>
<dbReference type="InterPro" id="IPR044152">
    <property type="entry name" value="YqjM-like"/>
</dbReference>
<keyword evidence="2" id="KW-0285">Flavoprotein</keyword>
<keyword evidence="3" id="KW-0288">FMN</keyword>
<dbReference type="Proteomes" id="UP000638353">
    <property type="component" value="Unassembled WGS sequence"/>
</dbReference>
<organism evidence="7 8">
    <name type="scientific">Streptomyces finlayi</name>
    <dbReference type="NCBI Taxonomy" id="67296"/>
    <lineage>
        <taxon>Bacteria</taxon>
        <taxon>Bacillati</taxon>
        <taxon>Actinomycetota</taxon>
        <taxon>Actinomycetes</taxon>
        <taxon>Kitasatosporales</taxon>
        <taxon>Streptomycetaceae</taxon>
        <taxon>Streptomyces</taxon>
    </lineage>
</organism>
<gene>
    <name evidence="7" type="ORF">GCM10010334_64810</name>
</gene>
<proteinExistence type="predicted"/>
<name>A0A918X407_9ACTN</name>
<dbReference type="GO" id="GO:0010181">
    <property type="term" value="F:FMN binding"/>
    <property type="evidence" value="ECO:0007669"/>
    <property type="project" value="InterPro"/>
</dbReference>
<accession>A0A918X407</accession>
<protein>
    <submittedName>
        <fullName evidence="7">Oxidoreductase</fullName>
    </submittedName>
</protein>
<dbReference type="InterPro" id="IPR001155">
    <property type="entry name" value="OxRdtase_FMN_N"/>
</dbReference>
<dbReference type="SUPFAM" id="SSF51395">
    <property type="entry name" value="FMN-linked oxidoreductases"/>
    <property type="match status" value="1"/>
</dbReference>
<reference evidence="7" key="1">
    <citation type="journal article" date="2014" name="Int. J. Syst. Evol. Microbiol.">
        <title>Complete genome sequence of Corynebacterium casei LMG S-19264T (=DSM 44701T), isolated from a smear-ripened cheese.</title>
        <authorList>
            <consortium name="US DOE Joint Genome Institute (JGI-PGF)"/>
            <person name="Walter F."/>
            <person name="Albersmeier A."/>
            <person name="Kalinowski J."/>
            <person name="Ruckert C."/>
        </authorList>
    </citation>
    <scope>NUCLEOTIDE SEQUENCE</scope>
    <source>
        <strain evidence="7">JCM 4637</strain>
    </source>
</reference>
<evidence type="ECO:0000256" key="5">
    <source>
        <dbReference type="ARBA" id="ARBA00023002"/>
    </source>
</evidence>
<dbReference type="AlphaFoldDB" id="A0A918X407"/>
<comment type="caution">
    <text evidence="7">The sequence shown here is derived from an EMBL/GenBank/DDBJ whole genome shotgun (WGS) entry which is preliminary data.</text>
</comment>
<dbReference type="Pfam" id="PF00724">
    <property type="entry name" value="Oxidored_FMN"/>
    <property type="match status" value="1"/>
</dbReference>
<dbReference type="RefSeq" id="WP_189826369.1">
    <property type="nucleotide sequence ID" value="NZ_BMVC01000015.1"/>
</dbReference>
<evidence type="ECO:0000256" key="1">
    <source>
        <dbReference type="ARBA" id="ARBA00001917"/>
    </source>
</evidence>
<dbReference type="PANTHER" id="PTHR43303">
    <property type="entry name" value="NADPH DEHYDROGENASE C23G7.10C-RELATED"/>
    <property type="match status" value="1"/>
</dbReference>
<dbReference type="EMBL" id="BMVC01000015">
    <property type="protein sequence ID" value="GHD09963.1"/>
    <property type="molecule type" value="Genomic_DNA"/>
</dbReference>
<comment type="cofactor">
    <cofactor evidence="1">
        <name>FMN</name>
        <dbReference type="ChEBI" id="CHEBI:58210"/>
    </cofactor>
</comment>
<dbReference type="CDD" id="cd02932">
    <property type="entry name" value="OYE_YqiM_FMN"/>
    <property type="match status" value="1"/>
</dbReference>
<evidence type="ECO:0000256" key="3">
    <source>
        <dbReference type="ARBA" id="ARBA00022643"/>
    </source>
</evidence>
<dbReference type="Gene3D" id="3.20.20.70">
    <property type="entry name" value="Aldolase class I"/>
    <property type="match status" value="1"/>
</dbReference>
<reference evidence="7" key="2">
    <citation type="submission" date="2020-09" db="EMBL/GenBank/DDBJ databases">
        <authorList>
            <person name="Sun Q."/>
            <person name="Ohkuma M."/>
        </authorList>
    </citation>
    <scope>NUCLEOTIDE SEQUENCE</scope>
    <source>
        <strain evidence="7">JCM 4637</strain>
    </source>
</reference>
<dbReference type="GO" id="GO:0050661">
    <property type="term" value="F:NADP binding"/>
    <property type="evidence" value="ECO:0007669"/>
    <property type="project" value="InterPro"/>
</dbReference>
<dbReference type="GO" id="GO:0003959">
    <property type="term" value="F:NADPH dehydrogenase activity"/>
    <property type="evidence" value="ECO:0007669"/>
    <property type="project" value="InterPro"/>
</dbReference>
<keyword evidence="5" id="KW-0560">Oxidoreductase</keyword>
<feature type="domain" description="NADH:flavin oxidoreductase/NADH oxidase N-terminal" evidence="6">
    <location>
        <begin position="8"/>
        <end position="350"/>
    </location>
</feature>
<keyword evidence="4" id="KW-0521">NADP</keyword>
<evidence type="ECO:0000259" key="6">
    <source>
        <dbReference type="Pfam" id="PF00724"/>
    </source>
</evidence>
<dbReference type="InterPro" id="IPR013785">
    <property type="entry name" value="Aldolase_TIM"/>
</dbReference>
<evidence type="ECO:0000313" key="8">
    <source>
        <dbReference type="Proteomes" id="UP000638353"/>
    </source>
</evidence>
<evidence type="ECO:0000256" key="4">
    <source>
        <dbReference type="ARBA" id="ARBA00022857"/>
    </source>
</evidence>
<dbReference type="PANTHER" id="PTHR43303:SF4">
    <property type="entry name" value="NADPH DEHYDROGENASE C23G7.10C-RELATED"/>
    <property type="match status" value="1"/>
</dbReference>
<evidence type="ECO:0000256" key="2">
    <source>
        <dbReference type="ARBA" id="ARBA00022630"/>
    </source>
</evidence>
<evidence type="ECO:0000313" key="7">
    <source>
        <dbReference type="EMBL" id="GHD09963.1"/>
    </source>
</evidence>